<dbReference type="PROSITE" id="PS51900">
    <property type="entry name" value="CB"/>
    <property type="match status" value="1"/>
</dbReference>
<evidence type="ECO:0000313" key="4">
    <source>
        <dbReference type="EMBL" id="OGK50345.1"/>
    </source>
</evidence>
<sequence length="167" mass="19299">MIRGYNFYNLEASFRHFLTAGNKKMSSASIKNYLSDLRHFLGWLVLAVKSKSTDALELDSDNIFQYLTKEVIAQYKAYLSKNDIPIKTINRRLSTLRKFCSFCISQRWIDSNPAKQIHNISSQIIKPGEEIENDLALEQYKESLLNSGLDQKEALKELENIKEFLAL</sequence>
<accession>A0A1F7J418</accession>
<organism evidence="4 5">
    <name type="scientific">Candidatus Roizmanbacteria bacterium RIFCSPLOWO2_01_FULL_40_42</name>
    <dbReference type="NCBI Taxonomy" id="1802066"/>
    <lineage>
        <taxon>Bacteria</taxon>
        <taxon>Candidatus Roizmaniibacteriota</taxon>
    </lineage>
</organism>
<evidence type="ECO:0000256" key="2">
    <source>
        <dbReference type="PROSITE-ProRule" id="PRU01248"/>
    </source>
</evidence>
<evidence type="ECO:0000259" key="3">
    <source>
        <dbReference type="PROSITE" id="PS51900"/>
    </source>
</evidence>
<reference evidence="4 5" key="1">
    <citation type="journal article" date="2016" name="Nat. Commun.">
        <title>Thousands of microbial genomes shed light on interconnected biogeochemical processes in an aquifer system.</title>
        <authorList>
            <person name="Anantharaman K."/>
            <person name="Brown C.T."/>
            <person name="Hug L.A."/>
            <person name="Sharon I."/>
            <person name="Castelle C.J."/>
            <person name="Probst A.J."/>
            <person name="Thomas B.C."/>
            <person name="Singh A."/>
            <person name="Wilkins M.J."/>
            <person name="Karaoz U."/>
            <person name="Brodie E.L."/>
            <person name="Williams K.H."/>
            <person name="Hubbard S.S."/>
            <person name="Banfield J.F."/>
        </authorList>
    </citation>
    <scope>NUCLEOTIDE SEQUENCE [LARGE SCALE GENOMIC DNA]</scope>
</reference>
<dbReference type="EMBL" id="MGAQ01000018">
    <property type="protein sequence ID" value="OGK50345.1"/>
    <property type="molecule type" value="Genomic_DNA"/>
</dbReference>
<protein>
    <recommendedName>
        <fullName evidence="3">Core-binding (CB) domain-containing protein</fullName>
    </recommendedName>
</protein>
<dbReference type="SUPFAM" id="SSF47823">
    <property type="entry name" value="lambda integrase-like, N-terminal domain"/>
    <property type="match status" value="1"/>
</dbReference>
<keyword evidence="1 2" id="KW-0238">DNA-binding</keyword>
<gene>
    <name evidence="4" type="ORF">A3B50_02980</name>
</gene>
<comment type="caution">
    <text evidence="4">The sequence shown here is derived from an EMBL/GenBank/DDBJ whole genome shotgun (WGS) entry which is preliminary data.</text>
</comment>
<proteinExistence type="predicted"/>
<evidence type="ECO:0000313" key="5">
    <source>
        <dbReference type="Proteomes" id="UP000178558"/>
    </source>
</evidence>
<dbReference type="InterPro" id="IPR044068">
    <property type="entry name" value="CB"/>
</dbReference>
<evidence type="ECO:0000256" key="1">
    <source>
        <dbReference type="ARBA" id="ARBA00023125"/>
    </source>
</evidence>
<name>A0A1F7J418_9BACT</name>
<dbReference type="InterPro" id="IPR004107">
    <property type="entry name" value="Integrase_SAM-like_N"/>
</dbReference>
<feature type="domain" description="Core-binding (CB)" evidence="3">
    <location>
        <begin position="5"/>
        <end position="104"/>
    </location>
</feature>
<dbReference type="Gene3D" id="1.10.150.130">
    <property type="match status" value="1"/>
</dbReference>
<dbReference type="AlphaFoldDB" id="A0A1F7J418"/>
<dbReference type="GO" id="GO:0003677">
    <property type="term" value="F:DNA binding"/>
    <property type="evidence" value="ECO:0007669"/>
    <property type="project" value="UniProtKB-UniRule"/>
</dbReference>
<dbReference type="Pfam" id="PF02899">
    <property type="entry name" value="Phage_int_SAM_1"/>
    <property type="match status" value="1"/>
</dbReference>
<dbReference type="Proteomes" id="UP000178558">
    <property type="component" value="Unassembled WGS sequence"/>
</dbReference>
<dbReference type="InterPro" id="IPR010998">
    <property type="entry name" value="Integrase_recombinase_N"/>
</dbReference>